<dbReference type="PANTHER" id="PTHR33050:SF7">
    <property type="entry name" value="RIBONUCLEASE H"/>
    <property type="match status" value="1"/>
</dbReference>
<feature type="region of interest" description="Disordered" evidence="1">
    <location>
        <begin position="319"/>
        <end position="347"/>
    </location>
</feature>
<feature type="non-terminal residue" evidence="3">
    <location>
        <position position="1307"/>
    </location>
</feature>
<dbReference type="InterPro" id="IPR052055">
    <property type="entry name" value="Hepadnavirus_pol/RT"/>
</dbReference>
<keyword evidence="4" id="KW-1185">Reference proteome</keyword>
<dbReference type="InterPro" id="IPR043128">
    <property type="entry name" value="Rev_trsase/Diguanyl_cyclase"/>
</dbReference>
<evidence type="ECO:0000256" key="1">
    <source>
        <dbReference type="SAM" id="MobiDB-lite"/>
    </source>
</evidence>
<name>A0ABP0H9Z6_9DINO</name>
<sequence>MEFAKGGLIESIKDALGPKATSTIHARASPVLQYIQFCKDRGIEPFPLVEHTCYDYVKSCEGRAATYTRSFLLSLSFANYHFGVQGADVVLGSSRIRGLVNTLFAQKRKLVQRPPLTVKQIMLRFSDGQQICQLTLDQQDDGFGFVEALAAKTKTSVSLDRKTRHLPVAVPLLTFGDTQWLPTWLDLRQKELGAQANSIDEFIPLLPSPTMKGWSKMPLGVTSGANWLRSLLQGVEPEKGTPVGTHSLKATLLSMSAKYGMNHGVRKLLGYHAGSKNQSVLCYSRDAMAEPLRQMCQMIQEVKAGRFLPDCSRSGRFPAVAESEIPKEQDELSESSSSGSENEEEVDHVQEEAACASVVGTWRPSKDERLETAIFARHKVSRCIHAFADESGIEFTRGRKMANTYEVLRTFVAMSYGDSKAVFAQRCKEIGLDDAVTSKIISHGLDTMSKFAFASNFQPGATDETPLVNLTKDFLGKSPTTVEMSCIRRLFSESYANVASDIKSRVEASDDTPARRLAPAERAERLKQQQRRLIGVNISGPYEPGDALVDRCISIYESDRIQYIPWDVCTSREHEILHGSKKDQSLTFDTSGALKLQRQTKVEPCSTASEIQVRYCLTRRALALEQANVVGFAKMEAWSEKMMQTRLEDPPPNHVRTTMKQLEMADRKLFVLISERTREGIKPSPAGRPVDAVIKDCMESSEVLTLLQPSQEFLLGLPNLNYRDQQRVVSANEIYRLCGMRQLISEYLATPSVLLRNIPKTDDKGCIARALPNIPVGSRLLRTEERGGSFLCVFGIYRSPEEFTNVAKQLWHPFDELRNLPDELVRTIYSQLTSSPSQVTRKRITMLNEWTTRAKALRELETELHNLMEPDIGRIMKPKRILLMRSIAEEIGWPDMTLFDEFTTGFKITGQTTVAGIFKQGITMATLTTSQLEQKSKFLRPMILGRSKLTCENDIQKELYEITLDEAVNKGWLEGPYQPEEISQTLGKDWIPVRRFGVVQKKIRPIDDFKENNVNLTHASVEKIELRTMDHVLWSVFTLVKFLMFEGRMELRLKSVDTLAGEVHTEWKAVEPVFKTSCIDLKSAYKQLPLHRDERKHAVVTLCNPENGSNECFVMKVLPFGAAASVHHFLRTSAFIQAVGRHLGLLWSAFFDDFVLVSHSMHEQSSMTSSLALLELLGFAYSEDKLQPFQEVTEMLGVELDLRETGQGRVKVRNKLSRTKEMNDILTDILESGKMKVAQLPSALGKLQFAEAQLWGRSGRLALADLRELEKFDQKLARLDERALSAVTRLQKKLSNGKPRTLFISKR</sequence>
<dbReference type="Gene3D" id="3.10.10.10">
    <property type="entry name" value="HIV Type 1 Reverse Transcriptase, subunit A, domain 1"/>
    <property type="match status" value="1"/>
</dbReference>
<dbReference type="EMBL" id="CAXAMN010000222">
    <property type="protein sequence ID" value="CAK8987043.1"/>
    <property type="molecule type" value="Genomic_DNA"/>
</dbReference>
<feature type="domain" description="Reverse transcriptase" evidence="2">
    <location>
        <begin position="1077"/>
        <end position="1200"/>
    </location>
</feature>
<dbReference type="InterPro" id="IPR043502">
    <property type="entry name" value="DNA/RNA_pol_sf"/>
</dbReference>
<dbReference type="InterPro" id="IPR000477">
    <property type="entry name" value="RT_dom"/>
</dbReference>
<evidence type="ECO:0000259" key="2">
    <source>
        <dbReference type="Pfam" id="PF00078"/>
    </source>
</evidence>
<reference evidence="3 4" key="1">
    <citation type="submission" date="2024-02" db="EMBL/GenBank/DDBJ databases">
        <authorList>
            <person name="Chen Y."/>
            <person name="Shah S."/>
            <person name="Dougan E. K."/>
            <person name="Thang M."/>
            <person name="Chan C."/>
        </authorList>
    </citation>
    <scope>NUCLEOTIDE SEQUENCE [LARGE SCALE GENOMIC DNA]</scope>
</reference>
<organism evidence="3 4">
    <name type="scientific">Durusdinium trenchii</name>
    <dbReference type="NCBI Taxonomy" id="1381693"/>
    <lineage>
        <taxon>Eukaryota</taxon>
        <taxon>Sar</taxon>
        <taxon>Alveolata</taxon>
        <taxon>Dinophyceae</taxon>
        <taxon>Suessiales</taxon>
        <taxon>Symbiodiniaceae</taxon>
        <taxon>Durusdinium</taxon>
    </lineage>
</organism>
<dbReference type="Gene3D" id="3.30.70.270">
    <property type="match status" value="1"/>
</dbReference>
<proteinExistence type="predicted"/>
<dbReference type="Proteomes" id="UP001642484">
    <property type="component" value="Unassembled WGS sequence"/>
</dbReference>
<evidence type="ECO:0000313" key="4">
    <source>
        <dbReference type="Proteomes" id="UP001642484"/>
    </source>
</evidence>
<comment type="caution">
    <text evidence="3">The sequence shown here is derived from an EMBL/GenBank/DDBJ whole genome shotgun (WGS) entry which is preliminary data.</text>
</comment>
<dbReference type="PANTHER" id="PTHR33050">
    <property type="entry name" value="REVERSE TRANSCRIPTASE DOMAIN-CONTAINING PROTEIN"/>
    <property type="match status" value="1"/>
</dbReference>
<gene>
    <name evidence="3" type="ORF">CCMP2556_LOCUS724</name>
</gene>
<dbReference type="Pfam" id="PF00078">
    <property type="entry name" value="RVT_1"/>
    <property type="match status" value="1"/>
</dbReference>
<evidence type="ECO:0000313" key="3">
    <source>
        <dbReference type="EMBL" id="CAK8987043.1"/>
    </source>
</evidence>
<protein>
    <recommendedName>
        <fullName evidence="2">Reverse transcriptase domain-containing protein</fullName>
    </recommendedName>
</protein>
<dbReference type="SUPFAM" id="SSF56672">
    <property type="entry name" value="DNA/RNA polymerases"/>
    <property type="match status" value="1"/>
</dbReference>
<accession>A0ABP0H9Z6</accession>